<gene>
    <name evidence="1" type="ORF">NQ317_003852</name>
</gene>
<name>A0ABQ9J2W7_9CUCU</name>
<comment type="caution">
    <text evidence="1">The sequence shown here is derived from an EMBL/GenBank/DDBJ whole genome shotgun (WGS) entry which is preliminary data.</text>
</comment>
<organism evidence="1 2">
    <name type="scientific">Molorchus minor</name>
    <dbReference type="NCBI Taxonomy" id="1323400"/>
    <lineage>
        <taxon>Eukaryota</taxon>
        <taxon>Metazoa</taxon>
        <taxon>Ecdysozoa</taxon>
        <taxon>Arthropoda</taxon>
        <taxon>Hexapoda</taxon>
        <taxon>Insecta</taxon>
        <taxon>Pterygota</taxon>
        <taxon>Neoptera</taxon>
        <taxon>Endopterygota</taxon>
        <taxon>Coleoptera</taxon>
        <taxon>Polyphaga</taxon>
        <taxon>Cucujiformia</taxon>
        <taxon>Chrysomeloidea</taxon>
        <taxon>Cerambycidae</taxon>
        <taxon>Lamiinae</taxon>
        <taxon>Monochamini</taxon>
        <taxon>Molorchus</taxon>
    </lineage>
</organism>
<sequence>MQALLGLLLYSGVMKANRLNVEELWSSDGSGIEMFRLVGASMFGFTRNLTIVSYIPKRKKNVLLISSLHHDDEVDQNLGKPQIILDYNSTKVAWMSSIDSVQIIMLLEIHVDGQW</sequence>
<keyword evidence="2" id="KW-1185">Reference proteome</keyword>
<dbReference type="Proteomes" id="UP001162164">
    <property type="component" value="Unassembled WGS sequence"/>
</dbReference>
<proteinExistence type="predicted"/>
<accession>A0ABQ9J2W7</accession>
<evidence type="ECO:0000313" key="1">
    <source>
        <dbReference type="EMBL" id="KAJ8970981.1"/>
    </source>
</evidence>
<protein>
    <recommendedName>
        <fullName evidence="3">PiggyBac transposable element-derived protein domain-containing protein</fullName>
    </recommendedName>
</protein>
<reference evidence="1" key="1">
    <citation type="journal article" date="2023" name="Insect Mol. Biol.">
        <title>Genome sequencing provides insights into the evolution of gene families encoding plant cell wall-degrading enzymes in longhorned beetles.</title>
        <authorList>
            <person name="Shin N.R."/>
            <person name="Okamura Y."/>
            <person name="Kirsch R."/>
            <person name="Pauchet Y."/>
        </authorList>
    </citation>
    <scope>NUCLEOTIDE SEQUENCE</scope>
    <source>
        <strain evidence="1">MMC_N1</strain>
    </source>
</reference>
<dbReference type="EMBL" id="JAPWTJ010001545">
    <property type="protein sequence ID" value="KAJ8970981.1"/>
    <property type="molecule type" value="Genomic_DNA"/>
</dbReference>
<evidence type="ECO:0008006" key="3">
    <source>
        <dbReference type="Google" id="ProtNLM"/>
    </source>
</evidence>
<evidence type="ECO:0000313" key="2">
    <source>
        <dbReference type="Proteomes" id="UP001162164"/>
    </source>
</evidence>